<dbReference type="InterPro" id="IPR031919">
    <property type="entry name" value="Fucosidase_C"/>
</dbReference>
<evidence type="ECO:0000313" key="10">
    <source>
        <dbReference type="Proteomes" id="UP001148482"/>
    </source>
</evidence>
<sequence>MKRIFTFLSLLFFSSVIAQTTHEEAKRAIEERSFPNWFQDAKLGIFIHWGLYSVPAYGGKESYSEWYLRGLQMNDSLRTNFLKKTYGSDFTYNDLTNEFKAELFDPEEWADLFKRAGAKYVVLVSKHHDGYALWPSKYNRNWNSVDTGPKRDIVGEVTEAVRDSGLKMGLYYSLPEWNHPLHRWYSDPHDSINTYVETYMIPQFKELVSTYKPSLIFADGEWYNSAKQWYSAELINWYYNLVGDEAIVNNRWGSGLDVGFLTPEYSAGIKETSRPWAEVRGIGRSFGLNRNEDLEAYGTSKELVEKFVQAVANGGGMILNVGPGADGQIPLIQQERLVQLGNWLEINGEAIYGAEAFDITEEEKEVQISRVDEVINFNWVRNSPLKGIREDDFSVRWEGYLVAPKNGKYNIELDADDEAILELDERTIINNNYTAPDKEAEVMNANTSYSENAVVDLKAGKPYKLVLNYREKKQNAKVTLSWSSKGGEKEIIPGDAFYLDQEKIQPGLQGQYTSLKTHIAYTKKNNSLYAISFEWPEDSLQLNIPKPKPGATVKMLGLERELDWSYKNSKMFINTSGIKYNELPSHDAWTFKIDNY</sequence>
<dbReference type="PRINTS" id="PR00741">
    <property type="entry name" value="GLHYDRLASE29"/>
</dbReference>
<dbReference type="InterPro" id="IPR037524">
    <property type="entry name" value="PA14/GLEYA"/>
</dbReference>
<dbReference type="PIRSF" id="PIRSF001092">
    <property type="entry name" value="Alpha-L-fucosidase"/>
    <property type="match status" value="1"/>
</dbReference>
<keyword evidence="6" id="KW-0326">Glycosidase</keyword>
<evidence type="ECO:0000256" key="1">
    <source>
        <dbReference type="ARBA" id="ARBA00004071"/>
    </source>
</evidence>
<dbReference type="Proteomes" id="UP001148482">
    <property type="component" value="Unassembled WGS sequence"/>
</dbReference>
<dbReference type="PANTHER" id="PTHR10030:SF37">
    <property type="entry name" value="ALPHA-L-FUCOSIDASE-RELATED"/>
    <property type="match status" value="1"/>
</dbReference>
<dbReference type="SUPFAM" id="SSF56988">
    <property type="entry name" value="Anthrax protective antigen"/>
    <property type="match status" value="1"/>
</dbReference>
<dbReference type="GO" id="GO:0006004">
    <property type="term" value="P:fucose metabolic process"/>
    <property type="evidence" value="ECO:0007669"/>
    <property type="project" value="InterPro"/>
</dbReference>
<protein>
    <recommendedName>
        <fullName evidence="3">alpha-L-fucosidase</fullName>
        <ecNumber evidence="3">3.2.1.51</ecNumber>
    </recommendedName>
</protein>
<dbReference type="GO" id="GO:0016139">
    <property type="term" value="P:glycoside catabolic process"/>
    <property type="evidence" value="ECO:0007669"/>
    <property type="project" value="TreeGrafter"/>
</dbReference>
<dbReference type="InterPro" id="IPR017853">
    <property type="entry name" value="GH"/>
</dbReference>
<dbReference type="GO" id="GO:0005764">
    <property type="term" value="C:lysosome"/>
    <property type="evidence" value="ECO:0007669"/>
    <property type="project" value="TreeGrafter"/>
</dbReference>
<dbReference type="AlphaFoldDB" id="A0A9X3I1E0"/>
<evidence type="ECO:0000256" key="6">
    <source>
        <dbReference type="ARBA" id="ARBA00023295"/>
    </source>
</evidence>
<dbReference type="Pfam" id="PF01120">
    <property type="entry name" value="Alpha_L_fucos"/>
    <property type="match status" value="1"/>
</dbReference>
<keyword evidence="5" id="KW-0378">Hydrolase</keyword>
<dbReference type="Pfam" id="PF07691">
    <property type="entry name" value="PA14"/>
    <property type="match status" value="1"/>
</dbReference>
<proteinExistence type="inferred from homology"/>
<evidence type="ECO:0000313" key="9">
    <source>
        <dbReference type="EMBL" id="MCX2838851.1"/>
    </source>
</evidence>
<dbReference type="InterPro" id="IPR011658">
    <property type="entry name" value="PA14_dom"/>
</dbReference>
<feature type="signal peptide" evidence="7">
    <location>
        <begin position="1"/>
        <end position="18"/>
    </location>
</feature>
<dbReference type="PROSITE" id="PS51820">
    <property type="entry name" value="PA14"/>
    <property type="match status" value="1"/>
</dbReference>
<evidence type="ECO:0000256" key="7">
    <source>
        <dbReference type="SAM" id="SignalP"/>
    </source>
</evidence>
<dbReference type="Gene3D" id="3.20.20.80">
    <property type="entry name" value="Glycosidases"/>
    <property type="match status" value="1"/>
</dbReference>
<dbReference type="Pfam" id="PF16757">
    <property type="entry name" value="Fucosidase_C"/>
    <property type="match status" value="1"/>
</dbReference>
<feature type="chain" id="PRO_5040796172" description="alpha-L-fucosidase" evidence="7">
    <location>
        <begin position="19"/>
        <end position="596"/>
    </location>
</feature>
<feature type="domain" description="PA14" evidence="8">
    <location>
        <begin position="347"/>
        <end position="496"/>
    </location>
</feature>
<dbReference type="EC" id="3.2.1.51" evidence="3"/>
<dbReference type="InterPro" id="IPR016286">
    <property type="entry name" value="FUC_metazoa-typ"/>
</dbReference>
<dbReference type="InterPro" id="IPR057739">
    <property type="entry name" value="Glyco_hydro_29_N"/>
</dbReference>
<dbReference type="GO" id="GO:0004560">
    <property type="term" value="F:alpha-L-fucosidase activity"/>
    <property type="evidence" value="ECO:0007669"/>
    <property type="project" value="InterPro"/>
</dbReference>
<comment type="caution">
    <text evidence="9">The sequence shown here is derived from an EMBL/GenBank/DDBJ whole genome shotgun (WGS) entry which is preliminary data.</text>
</comment>
<dbReference type="RefSeq" id="WP_266070155.1">
    <property type="nucleotide sequence ID" value="NZ_JAPJDA010000018.1"/>
</dbReference>
<comment type="function">
    <text evidence="1">Alpha-L-fucosidase is responsible for hydrolyzing the alpha-1,6-linked fucose joined to the reducing-end N-acetylglucosamine of the carbohydrate moieties of glycoproteins.</text>
</comment>
<dbReference type="PANTHER" id="PTHR10030">
    <property type="entry name" value="ALPHA-L-FUCOSIDASE"/>
    <property type="match status" value="1"/>
</dbReference>
<comment type="similarity">
    <text evidence="2">Belongs to the glycosyl hydrolase 29 family.</text>
</comment>
<keyword evidence="10" id="KW-1185">Reference proteome</keyword>
<evidence type="ECO:0000256" key="3">
    <source>
        <dbReference type="ARBA" id="ARBA00012662"/>
    </source>
</evidence>
<name>A0A9X3I1E0_9FLAO</name>
<evidence type="ECO:0000256" key="4">
    <source>
        <dbReference type="ARBA" id="ARBA00022729"/>
    </source>
</evidence>
<reference evidence="9" key="1">
    <citation type="submission" date="2022-11" db="EMBL/GenBank/DDBJ databases">
        <title>Salinimicrobium profundisediminis sp. nov., isolated from deep-sea sediment of the Mariana Trench.</title>
        <authorList>
            <person name="Fu H."/>
        </authorList>
    </citation>
    <scope>NUCLEOTIDE SEQUENCE</scope>
    <source>
        <strain evidence="9">MT39</strain>
    </source>
</reference>
<dbReference type="Gene3D" id="3.90.182.10">
    <property type="entry name" value="Toxin - Anthrax Protective Antigen,domain 1"/>
    <property type="match status" value="1"/>
</dbReference>
<evidence type="ECO:0000256" key="5">
    <source>
        <dbReference type="ARBA" id="ARBA00022801"/>
    </source>
</evidence>
<dbReference type="SMART" id="SM00758">
    <property type="entry name" value="PA14"/>
    <property type="match status" value="1"/>
</dbReference>
<organism evidence="9 10">
    <name type="scientific">Salinimicrobium profundisediminis</name>
    <dbReference type="NCBI Taxonomy" id="2994553"/>
    <lineage>
        <taxon>Bacteria</taxon>
        <taxon>Pseudomonadati</taxon>
        <taxon>Bacteroidota</taxon>
        <taxon>Flavobacteriia</taxon>
        <taxon>Flavobacteriales</taxon>
        <taxon>Flavobacteriaceae</taxon>
        <taxon>Salinimicrobium</taxon>
    </lineage>
</organism>
<dbReference type="InterPro" id="IPR000933">
    <property type="entry name" value="Glyco_hydro_29"/>
</dbReference>
<dbReference type="SMART" id="SM00812">
    <property type="entry name" value="Alpha_L_fucos"/>
    <property type="match status" value="1"/>
</dbReference>
<dbReference type="EMBL" id="JAPJDA010000018">
    <property type="protein sequence ID" value="MCX2838851.1"/>
    <property type="molecule type" value="Genomic_DNA"/>
</dbReference>
<dbReference type="SUPFAM" id="SSF51445">
    <property type="entry name" value="(Trans)glycosidases"/>
    <property type="match status" value="1"/>
</dbReference>
<evidence type="ECO:0000256" key="2">
    <source>
        <dbReference type="ARBA" id="ARBA00007951"/>
    </source>
</evidence>
<accession>A0A9X3I1E0</accession>
<evidence type="ECO:0000259" key="8">
    <source>
        <dbReference type="PROSITE" id="PS51820"/>
    </source>
</evidence>
<gene>
    <name evidence="9" type="ORF">OQ279_11905</name>
</gene>
<keyword evidence="4 7" id="KW-0732">Signal</keyword>